<dbReference type="SMART" id="SM00248">
    <property type="entry name" value="ANK"/>
    <property type="match status" value="5"/>
</dbReference>
<evidence type="ECO:0000313" key="23">
    <source>
        <dbReference type="WBParaSite" id="TCONS_00004123.p1"/>
    </source>
</evidence>
<dbReference type="EC" id="2.3.2.23" evidence="4"/>
<dbReference type="Pfam" id="PF00179">
    <property type="entry name" value="UQ_con"/>
    <property type="match status" value="1"/>
</dbReference>
<dbReference type="Gene3D" id="1.10.287.1130">
    <property type="entry name" value="CytochromE C oxidase copper chaperone"/>
    <property type="match status" value="1"/>
</dbReference>
<dbReference type="CDD" id="cd23800">
    <property type="entry name" value="UBCc_UBE2K"/>
    <property type="match status" value="1"/>
</dbReference>
<sequence length="879" mass="99524">LLLLKNLKKMSNIAFVRMQKECREIITSKEAEETGIMIEILDEKLTKIKGTLRGPPDSPYENARFVLDIEIPTEYPFKPPKVVFSTKIWHPNVSSQTGVICLDILKDQWAASLTLRTVLLSVQALLTIPEPTNPQDAVVAKQYMQDKEMFNVTAKFWAQHYGNAPGKIDEEMQKKVSKLIDMGVGDDVAISTLSLKNWDLAAAIEYGLLSSQVSMSEKKGCVIIKDPKTGEEKVLKPCCACPETRRLRDECIIQHGEEKCGSLIEAHKKFLAFMATKKDVDILQNEIIKKDLDIKSKISSIAYQKFDTKHDLHKHMKDIQELIETQQGLITKFEDIGQSFFYGINKKSFLEDVTEYKKECDSNKLNLRKSIIKATKQIEEDTKNQLFTLNDNHISQKKNREKNLKVQSEETIQLMENLRQRLVNQVQLSEEATNIIVNSSDIIGRTNFQMDTVGNHIKSGGVLIRRYGRRLFTDRILIMVPTVEEKAELRDLLLGNEAEKAKRMIEKNRSLLDAFDDTMRAPIHWAASGGCHPIVELSMRETPHLTDSSDDSGWTPLMIASSAGRYEIVKTLLTCPSVNINARNKLGCTPLIYAISKKRVKIGDLLIDNGADVNIQDNLGGSPLHRAAATNNIEGCLSLLKSIKLRIDIMDKYGNTPLHEAAAEGHDEIAFLLAKNGANIGLLNKDDKTPVDVARTAELMRKLKIAVMETDSVTQHTYQLLCDIFDIEPTTSIKDSFKIFNQKLIQYQKDNVIKKPLVTEQLSKNEENTLININNVMFNDYKQRENLFKLRSEATLDSFRYSKAKHFKEAEYNNMLKAEESKGSLSIEKLTIPHILSTSEDSLQVEKISNGKISKNTDTSTKKYVMIEKPKDRGGRMKI</sequence>
<feature type="binding site" evidence="16">
    <location>
        <position position="238"/>
    </location>
    <ligand>
        <name>Cu cation</name>
        <dbReference type="ChEBI" id="CHEBI:23378"/>
    </ligand>
</feature>
<dbReference type="Pfam" id="PF00023">
    <property type="entry name" value="Ank"/>
    <property type="match status" value="1"/>
</dbReference>
<dbReference type="InterPro" id="IPR023313">
    <property type="entry name" value="UBQ-conjugating_AS"/>
</dbReference>
<evidence type="ECO:0000256" key="14">
    <source>
        <dbReference type="ARBA" id="ARBA00023157"/>
    </source>
</evidence>
<dbReference type="Gene3D" id="3.10.110.10">
    <property type="entry name" value="Ubiquitin Conjugating Enzyme"/>
    <property type="match status" value="1"/>
</dbReference>
<keyword evidence="11 16" id="KW-0186">Copper</keyword>
<dbReference type="FunFam" id="3.10.110.10:FF:000037">
    <property type="entry name" value="ubiquitin-conjugating enzyme E2 27"/>
    <property type="match status" value="1"/>
</dbReference>
<evidence type="ECO:0000256" key="12">
    <source>
        <dbReference type="ARBA" id="ARBA00023043"/>
    </source>
</evidence>
<dbReference type="InterPro" id="IPR002110">
    <property type="entry name" value="Ankyrin_rpt"/>
</dbReference>
<proteinExistence type="inferred from homology"/>
<evidence type="ECO:0000256" key="19">
    <source>
        <dbReference type="SAM" id="Coils"/>
    </source>
</evidence>
<evidence type="ECO:0000256" key="18">
    <source>
        <dbReference type="PROSITE-ProRule" id="PRU10133"/>
    </source>
</evidence>
<protein>
    <recommendedName>
        <fullName evidence="4">E2 ubiquitin-conjugating enzyme</fullName>
        <ecNumber evidence="4">2.3.2.23</ecNumber>
    </recommendedName>
</protein>
<evidence type="ECO:0000256" key="6">
    <source>
        <dbReference type="ARBA" id="ARBA00022723"/>
    </source>
</evidence>
<dbReference type="PROSITE" id="PS50088">
    <property type="entry name" value="ANK_REPEAT"/>
    <property type="match status" value="4"/>
</dbReference>
<dbReference type="SMART" id="SM00212">
    <property type="entry name" value="UBCc"/>
    <property type="match status" value="1"/>
</dbReference>
<dbReference type="Gene3D" id="1.25.40.20">
    <property type="entry name" value="Ankyrin repeat-containing domain"/>
    <property type="match status" value="1"/>
</dbReference>
<keyword evidence="13" id="KW-0496">Mitochondrion</keyword>
<dbReference type="InterPro" id="IPR016135">
    <property type="entry name" value="UBQ-conjugating_enzyme/RWD"/>
</dbReference>
<dbReference type="GO" id="GO:0061631">
    <property type="term" value="F:ubiquitin conjugating enzyme activity"/>
    <property type="evidence" value="ECO:0007669"/>
    <property type="project" value="UniProtKB-EC"/>
</dbReference>
<keyword evidence="6 16" id="KW-0479">Metal-binding</keyword>
<comment type="subcellular location">
    <subcellularLocation>
        <location evidence="1">Mitochondrion intermembrane space</location>
    </subcellularLocation>
</comment>
<dbReference type="SUPFAM" id="SSF48403">
    <property type="entry name" value="Ankyrin repeat"/>
    <property type="match status" value="1"/>
</dbReference>
<name>A0AAF5CZH6_STRER</name>
<dbReference type="InterPro" id="IPR009069">
    <property type="entry name" value="Cys_alpha_HP_mot_SF"/>
</dbReference>
<evidence type="ECO:0000256" key="15">
    <source>
        <dbReference type="ARBA" id="ARBA00023186"/>
    </source>
</evidence>
<evidence type="ECO:0000256" key="11">
    <source>
        <dbReference type="ARBA" id="ARBA00023008"/>
    </source>
</evidence>
<feature type="binding site" evidence="16">
    <location>
        <position position="239"/>
    </location>
    <ligand>
        <name>Cu cation</name>
        <dbReference type="ChEBI" id="CHEBI:23378"/>
    </ligand>
</feature>
<dbReference type="PANTHER" id="PTHR24171:SF9">
    <property type="entry name" value="ANKYRIN REPEAT DOMAIN-CONTAINING PROTEIN 39"/>
    <property type="match status" value="1"/>
</dbReference>
<reference evidence="23" key="1">
    <citation type="submission" date="2024-02" db="UniProtKB">
        <authorList>
            <consortium name="WormBaseParasite"/>
        </authorList>
    </citation>
    <scope>IDENTIFICATION</scope>
</reference>
<comment type="similarity">
    <text evidence="2">Belongs to the FAM98 family.</text>
</comment>
<keyword evidence="14" id="KW-1015">Disulfide bond</keyword>
<evidence type="ECO:0000256" key="9">
    <source>
        <dbReference type="ARBA" id="ARBA00022786"/>
    </source>
</evidence>
<dbReference type="Proteomes" id="UP000035681">
    <property type="component" value="Unplaced"/>
</dbReference>
<dbReference type="InterPro" id="IPR007745">
    <property type="entry name" value="Cyt_c_oxidase_Cu-chaperone"/>
</dbReference>
<dbReference type="Pfam" id="PF05051">
    <property type="entry name" value="COX17"/>
    <property type="match status" value="1"/>
</dbReference>
<evidence type="ECO:0000256" key="1">
    <source>
        <dbReference type="ARBA" id="ARBA00004569"/>
    </source>
</evidence>
<evidence type="ECO:0000259" key="21">
    <source>
        <dbReference type="PROSITE" id="PS50127"/>
    </source>
</evidence>
<evidence type="ECO:0000256" key="7">
    <source>
        <dbReference type="ARBA" id="ARBA00022737"/>
    </source>
</evidence>
<organism evidence="22 23">
    <name type="scientific">Strongyloides stercoralis</name>
    <name type="common">Threadworm</name>
    <dbReference type="NCBI Taxonomy" id="6248"/>
    <lineage>
        <taxon>Eukaryota</taxon>
        <taxon>Metazoa</taxon>
        <taxon>Ecdysozoa</taxon>
        <taxon>Nematoda</taxon>
        <taxon>Chromadorea</taxon>
        <taxon>Rhabditida</taxon>
        <taxon>Tylenchina</taxon>
        <taxon>Panagrolaimomorpha</taxon>
        <taxon>Strongyloidoidea</taxon>
        <taxon>Strongyloididae</taxon>
        <taxon>Strongyloides</taxon>
    </lineage>
</organism>
<keyword evidence="12 17" id="KW-0040">ANK repeat</keyword>
<feature type="coiled-coil region" evidence="19">
    <location>
        <begin position="401"/>
        <end position="432"/>
    </location>
</feature>
<evidence type="ECO:0000256" key="4">
    <source>
        <dbReference type="ARBA" id="ARBA00012486"/>
    </source>
</evidence>
<accession>A0AAF5CZH6</accession>
<evidence type="ECO:0000256" key="10">
    <source>
        <dbReference type="ARBA" id="ARBA00022840"/>
    </source>
</evidence>
<keyword evidence="10" id="KW-0067">ATP-binding</keyword>
<dbReference type="InterPro" id="IPR000608">
    <property type="entry name" value="UBC"/>
</dbReference>
<dbReference type="PRINTS" id="PR01415">
    <property type="entry name" value="ANKYRIN"/>
</dbReference>
<dbReference type="GO" id="GO:0005758">
    <property type="term" value="C:mitochondrial intermembrane space"/>
    <property type="evidence" value="ECO:0007669"/>
    <property type="project" value="UniProtKB-SubCell"/>
</dbReference>
<dbReference type="WBParaSite" id="TCONS_00004123.p1">
    <property type="protein sequence ID" value="TCONS_00004123.p1"/>
    <property type="gene ID" value="XLOC_001132"/>
</dbReference>
<dbReference type="AlphaFoldDB" id="A0AAF5CZH6"/>
<feature type="repeat" description="ANK" evidence="17">
    <location>
        <begin position="619"/>
        <end position="652"/>
    </location>
</feature>
<dbReference type="PROSITE" id="PS50030">
    <property type="entry name" value="UBA"/>
    <property type="match status" value="1"/>
</dbReference>
<keyword evidence="8" id="KW-0547">Nucleotide-binding</keyword>
<keyword evidence="9" id="KW-0833">Ubl conjugation pathway</keyword>
<evidence type="ECO:0000256" key="2">
    <source>
        <dbReference type="ARBA" id="ARBA00007218"/>
    </source>
</evidence>
<dbReference type="InterPro" id="IPR036770">
    <property type="entry name" value="Ankyrin_rpt-contain_sf"/>
</dbReference>
<comment type="similarity">
    <text evidence="3">Belongs to the COX17 family.</text>
</comment>
<feature type="repeat" description="ANK" evidence="17">
    <location>
        <begin position="653"/>
        <end position="685"/>
    </location>
</feature>
<dbReference type="GO" id="GO:0005524">
    <property type="term" value="F:ATP binding"/>
    <property type="evidence" value="ECO:0007669"/>
    <property type="project" value="UniProtKB-KW"/>
</dbReference>
<feature type="domain" description="UBA" evidence="20">
    <location>
        <begin position="167"/>
        <end position="210"/>
    </location>
</feature>
<keyword evidence="7" id="KW-0677">Repeat</keyword>
<evidence type="ECO:0000256" key="8">
    <source>
        <dbReference type="ARBA" id="ARBA00022741"/>
    </source>
</evidence>
<feature type="active site" description="Glycyl thioester intermediate" evidence="18">
    <location>
        <position position="101"/>
    </location>
</feature>
<evidence type="ECO:0000256" key="3">
    <source>
        <dbReference type="ARBA" id="ARBA00009241"/>
    </source>
</evidence>
<keyword evidence="19" id="KW-0175">Coiled coil</keyword>
<dbReference type="SUPFAM" id="SSF54495">
    <property type="entry name" value="UBC-like"/>
    <property type="match status" value="1"/>
</dbReference>
<feature type="domain" description="UBC core" evidence="21">
    <location>
        <begin position="13"/>
        <end position="163"/>
    </location>
</feature>
<keyword evidence="5" id="KW-0808">Transferase</keyword>
<dbReference type="SUPFAM" id="SSF47072">
    <property type="entry name" value="Cysteine alpha-hairpin motif"/>
    <property type="match status" value="1"/>
</dbReference>
<evidence type="ECO:0000256" key="13">
    <source>
        <dbReference type="ARBA" id="ARBA00023128"/>
    </source>
</evidence>
<dbReference type="InterPro" id="IPR018797">
    <property type="entry name" value="FAM98"/>
</dbReference>
<feature type="repeat" description="ANK" evidence="17">
    <location>
        <begin position="586"/>
        <end position="618"/>
    </location>
</feature>
<dbReference type="PROSITE" id="PS50127">
    <property type="entry name" value="UBC_2"/>
    <property type="match status" value="1"/>
</dbReference>
<evidence type="ECO:0000259" key="20">
    <source>
        <dbReference type="PROSITE" id="PS50030"/>
    </source>
</evidence>
<dbReference type="Pfam" id="PF10239">
    <property type="entry name" value="DUF2465"/>
    <property type="match status" value="1"/>
</dbReference>
<keyword evidence="22" id="KW-1185">Reference proteome</keyword>
<dbReference type="PROSITE" id="PS50297">
    <property type="entry name" value="ANK_REP_REGION"/>
    <property type="match status" value="3"/>
</dbReference>
<dbReference type="Pfam" id="PF12796">
    <property type="entry name" value="Ank_2"/>
    <property type="match status" value="1"/>
</dbReference>
<evidence type="ECO:0000256" key="5">
    <source>
        <dbReference type="ARBA" id="ARBA00022679"/>
    </source>
</evidence>
<feature type="repeat" description="ANK" evidence="17">
    <location>
        <begin position="552"/>
        <end position="585"/>
    </location>
</feature>
<dbReference type="GO" id="GO:0016531">
    <property type="term" value="F:copper chaperone activity"/>
    <property type="evidence" value="ECO:0007669"/>
    <property type="project" value="InterPro"/>
</dbReference>
<evidence type="ECO:0000256" key="16">
    <source>
        <dbReference type="PIRSR" id="PIRSR607745-1"/>
    </source>
</evidence>
<evidence type="ECO:0000313" key="22">
    <source>
        <dbReference type="Proteomes" id="UP000035681"/>
    </source>
</evidence>
<dbReference type="InterPro" id="IPR015940">
    <property type="entry name" value="UBA"/>
</dbReference>
<evidence type="ECO:0000256" key="17">
    <source>
        <dbReference type="PROSITE-ProRule" id="PRU00023"/>
    </source>
</evidence>
<dbReference type="GO" id="GO:0005507">
    <property type="term" value="F:copper ion binding"/>
    <property type="evidence" value="ECO:0007669"/>
    <property type="project" value="InterPro"/>
</dbReference>
<dbReference type="PANTHER" id="PTHR24171">
    <property type="entry name" value="ANKYRIN REPEAT DOMAIN-CONTAINING PROTEIN 39-RELATED"/>
    <property type="match status" value="1"/>
</dbReference>
<keyword evidence="15" id="KW-0143">Chaperone</keyword>
<dbReference type="PROSITE" id="PS00183">
    <property type="entry name" value="UBC_1"/>
    <property type="match status" value="1"/>
</dbReference>